<evidence type="ECO:0000256" key="1">
    <source>
        <dbReference type="ARBA" id="ARBA00001971"/>
    </source>
</evidence>
<dbReference type="InterPro" id="IPR036396">
    <property type="entry name" value="Cyt_P450_sf"/>
</dbReference>
<dbReference type="PANTHER" id="PTHR24305">
    <property type="entry name" value="CYTOCHROME P450"/>
    <property type="match status" value="1"/>
</dbReference>
<keyword evidence="8" id="KW-1185">Reference proteome</keyword>
<dbReference type="GO" id="GO:0005506">
    <property type="term" value="F:iron ion binding"/>
    <property type="evidence" value="ECO:0007669"/>
    <property type="project" value="InterPro"/>
</dbReference>
<evidence type="ECO:0000256" key="6">
    <source>
        <dbReference type="RuleBase" id="RU000461"/>
    </source>
</evidence>
<comment type="similarity">
    <text evidence="6">Belongs to the cytochrome P450 family.</text>
</comment>
<dbReference type="PROSITE" id="PS00086">
    <property type="entry name" value="CYTOCHROME_P450"/>
    <property type="match status" value="1"/>
</dbReference>
<organism evidence="7 8">
    <name type="scientific">Botryosphaeria dothidea</name>
    <dbReference type="NCBI Taxonomy" id="55169"/>
    <lineage>
        <taxon>Eukaryota</taxon>
        <taxon>Fungi</taxon>
        <taxon>Dikarya</taxon>
        <taxon>Ascomycota</taxon>
        <taxon>Pezizomycotina</taxon>
        <taxon>Dothideomycetes</taxon>
        <taxon>Dothideomycetes incertae sedis</taxon>
        <taxon>Botryosphaeriales</taxon>
        <taxon>Botryosphaeriaceae</taxon>
        <taxon>Botryosphaeria</taxon>
    </lineage>
</organism>
<dbReference type="Pfam" id="PF00067">
    <property type="entry name" value="p450"/>
    <property type="match status" value="1"/>
</dbReference>
<dbReference type="SUPFAM" id="SSF48264">
    <property type="entry name" value="Cytochrome P450"/>
    <property type="match status" value="1"/>
</dbReference>
<dbReference type="AlphaFoldDB" id="A0A8H4NCZ9"/>
<proteinExistence type="inferred from homology"/>
<dbReference type="EMBL" id="WWBZ02000013">
    <property type="protein sequence ID" value="KAF4310737.1"/>
    <property type="molecule type" value="Genomic_DNA"/>
</dbReference>
<accession>A0A8H4NCZ9</accession>
<name>A0A8H4NCZ9_9PEZI</name>
<dbReference type="InterPro" id="IPR050121">
    <property type="entry name" value="Cytochrome_P450_monoxygenase"/>
</dbReference>
<dbReference type="Gene3D" id="1.10.630.10">
    <property type="entry name" value="Cytochrome P450"/>
    <property type="match status" value="1"/>
</dbReference>
<comment type="cofactor">
    <cofactor evidence="1 5">
        <name>heme</name>
        <dbReference type="ChEBI" id="CHEBI:30413"/>
    </cofactor>
</comment>
<keyword evidence="6" id="KW-0503">Monooxygenase</keyword>
<dbReference type="GO" id="GO:0044550">
    <property type="term" value="P:secondary metabolite biosynthetic process"/>
    <property type="evidence" value="ECO:0007669"/>
    <property type="project" value="UniProtKB-ARBA"/>
</dbReference>
<evidence type="ECO:0000313" key="8">
    <source>
        <dbReference type="Proteomes" id="UP000572817"/>
    </source>
</evidence>
<dbReference type="InterPro" id="IPR017972">
    <property type="entry name" value="Cyt_P450_CS"/>
</dbReference>
<evidence type="ECO:0000256" key="2">
    <source>
        <dbReference type="ARBA" id="ARBA00022723"/>
    </source>
</evidence>
<dbReference type="Proteomes" id="UP000572817">
    <property type="component" value="Unassembled WGS sequence"/>
</dbReference>
<gene>
    <name evidence="7" type="ORF">GTA08_BOTSDO13639</name>
</gene>
<dbReference type="CDD" id="cd11060">
    <property type="entry name" value="CYP57A1-like"/>
    <property type="match status" value="1"/>
</dbReference>
<sequence length="501" mass="56950">MFLPLLLPLALALLAAWFLRGYFRLRHIPGPLLSAWTDVPRALWVRSNRAHDVHIALHKKYGKLVRFGPNMVSVQDPTEIKRIYDFTGTFRKSDFYHVLMFYAKGKPVPTIFATQDEALHRTLRKPIAPIYSMSNLMSLERYVDSTMSILLNQLESRFATDDAVCDLDKWLQWFAFDVMGELTFSRRLGFLEHGADVDGIIENVWQYFRRASPISQIPWVDFLWTKNPLLQRLRSVSANPVVTFAVARAQERQKSQSSDQTAKFNDNDFLARFMAAIRNDSSIPPFALTVWTTSNVAAGSDTTAILLRTVVHSLLVNPESMSRLLAEVDDAAAKGRLSNPATWREAHELPYLDAVIKEAGRLHPPFGLPLERVVPPSGATVCGQALPPGTVVGMSAWVVHRDPDTFGPDCNEWKPERWVGNSPERRRLMENALLTFGAGNRVCLGKNIAYLEVYKLIPTLLQNLTFRLADPSDRHWKVENRWFVNQTGLKVLVRRRESTKI</sequence>
<evidence type="ECO:0000313" key="7">
    <source>
        <dbReference type="EMBL" id="KAF4310737.1"/>
    </source>
</evidence>
<comment type="caution">
    <text evidence="7">The sequence shown here is derived from an EMBL/GenBank/DDBJ whole genome shotgun (WGS) entry which is preliminary data.</text>
</comment>
<protein>
    <submittedName>
        <fullName evidence="7">Cytochrome P450</fullName>
    </submittedName>
</protein>
<dbReference type="OrthoDB" id="3934656at2759"/>
<dbReference type="GO" id="GO:0016705">
    <property type="term" value="F:oxidoreductase activity, acting on paired donors, with incorporation or reduction of molecular oxygen"/>
    <property type="evidence" value="ECO:0007669"/>
    <property type="project" value="InterPro"/>
</dbReference>
<feature type="binding site" description="axial binding residue" evidence="5">
    <location>
        <position position="443"/>
    </location>
    <ligand>
        <name>heme</name>
        <dbReference type="ChEBI" id="CHEBI:30413"/>
    </ligand>
    <ligandPart>
        <name>Fe</name>
        <dbReference type="ChEBI" id="CHEBI:18248"/>
    </ligandPart>
</feature>
<dbReference type="PRINTS" id="PR00385">
    <property type="entry name" value="P450"/>
</dbReference>
<keyword evidence="4 5" id="KW-0408">Iron</keyword>
<dbReference type="GO" id="GO:0004497">
    <property type="term" value="F:monooxygenase activity"/>
    <property type="evidence" value="ECO:0007669"/>
    <property type="project" value="UniProtKB-KW"/>
</dbReference>
<keyword evidence="2 5" id="KW-0479">Metal-binding</keyword>
<evidence type="ECO:0000256" key="4">
    <source>
        <dbReference type="ARBA" id="ARBA00023004"/>
    </source>
</evidence>
<evidence type="ECO:0000256" key="5">
    <source>
        <dbReference type="PIRSR" id="PIRSR602401-1"/>
    </source>
</evidence>
<dbReference type="PRINTS" id="PR00463">
    <property type="entry name" value="EP450I"/>
</dbReference>
<keyword evidence="3 6" id="KW-0560">Oxidoreductase</keyword>
<evidence type="ECO:0000256" key="3">
    <source>
        <dbReference type="ARBA" id="ARBA00023002"/>
    </source>
</evidence>
<dbReference type="PANTHER" id="PTHR24305:SF235">
    <property type="entry name" value="CYTOCHROME P450 MONOOXYGENASE APDB-RELATED"/>
    <property type="match status" value="1"/>
</dbReference>
<reference evidence="7" key="1">
    <citation type="submission" date="2020-04" db="EMBL/GenBank/DDBJ databases">
        <title>Genome Assembly and Annotation of Botryosphaeria dothidea sdau 11-99, a Latent Pathogen of Apple Fruit Ring Rot in China.</title>
        <authorList>
            <person name="Yu C."/>
            <person name="Diao Y."/>
            <person name="Lu Q."/>
            <person name="Zhao J."/>
            <person name="Cui S."/>
            <person name="Peng C."/>
            <person name="He B."/>
            <person name="Liu H."/>
        </authorList>
    </citation>
    <scope>NUCLEOTIDE SEQUENCE [LARGE SCALE GENOMIC DNA]</scope>
    <source>
        <strain evidence="7">Sdau11-99</strain>
    </source>
</reference>
<dbReference type="FunFam" id="1.10.630.10:FF:000050">
    <property type="entry name" value="Cytochrome P450 monooxygenase"/>
    <property type="match status" value="1"/>
</dbReference>
<dbReference type="GO" id="GO:0020037">
    <property type="term" value="F:heme binding"/>
    <property type="evidence" value="ECO:0007669"/>
    <property type="project" value="InterPro"/>
</dbReference>
<dbReference type="InterPro" id="IPR001128">
    <property type="entry name" value="Cyt_P450"/>
</dbReference>
<keyword evidence="5 6" id="KW-0349">Heme</keyword>
<dbReference type="InterPro" id="IPR002401">
    <property type="entry name" value="Cyt_P450_E_grp-I"/>
</dbReference>